<protein>
    <submittedName>
        <fullName evidence="1">Uncharacterized protein</fullName>
    </submittedName>
</protein>
<reference evidence="1 2" key="1">
    <citation type="journal article" date="2018" name="Sci. Adv.">
        <title>Multi-heme cytochromes provide a pathway for survival in energy-limited environments.</title>
        <authorList>
            <person name="Deng X."/>
            <person name="Dohmae N."/>
            <person name="Nealson K.H."/>
            <person name="Hashimoto K."/>
            <person name="Okamoto A."/>
        </authorList>
    </citation>
    <scope>NUCLEOTIDE SEQUENCE [LARGE SCALE GENOMIC DNA]</scope>
    <source>
        <strain evidence="1 2">IS5</strain>
    </source>
</reference>
<dbReference type="AlphaFoldDB" id="A0A2Z6B0K6"/>
<dbReference type="EMBL" id="AP017378">
    <property type="protein sequence ID" value="BBD08970.1"/>
    <property type="molecule type" value="Genomic_DNA"/>
</dbReference>
<gene>
    <name evidence="1" type="ORF">DFE_2244</name>
</gene>
<sequence length="199" mass="21859">MSIHGIGYDTASDKMILQARETTEEDVKAAKQRTEDILNGDELLDKLTLSSLADKLSRMVQANPMANVANSMAEDLKVLQQEFVGVLTDTLQAGGVSVTRDFILQRDDSGKIAVSGDHPDKEAIEAALEDPKLQQAFARIEEQSETLSKLANNSTFKNVSSGLAAYMSQVEEDENDPFLIRYQQGTMNSLARKSLADYL</sequence>
<dbReference type="KEGG" id="dfl:DFE_2244"/>
<dbReference type="OrthoDB" id="5457609at2"/>
<keyword evidence="2" id="KW-1185">Reference proteome</keyword>
<proteinExistence type="predicted"/>
<organism evidence="1 2">
    <name type="scientific">Desulfovibrio ferrophilus</name>
    <dbReference type="NCBI Taxonomy" id="241368"/>
    <lineage>
        <taxon>Bacteria</taxon>
        <taxon>Pseudomonadati</taxon>
        <taxon>Thermodesulfobacteriota</taxon>
        <taxon>Desulfovibrionia</taxon>
        <taxon>Desulfovibrionales</taxon>
        <taxon>Desulfovibrionaceae</taxon>
        <taxon>Desulfovibrio</taxon>
    </lineage>
</organism>
<evidence type="ECO:0000313" key="1">
    <source>
        <dbReference type="EMBL" id="BBD08970.1"/>
    </source>
</evidence>
<dbReference type="RefSeq" id="WP_126379551.1">
    <property type="nucleotide sequence ID" value="NZ_AP017378.1"/>
</dbReference>
<evidence type="ECO:0000313" key="2">
    <source>
        <dbReference type="Proteomes" id="UP000269883"/>
    </source>
</evidence>
<accession>A0A2Z6B0K6</accession>
<dbReference type="Proteomes" id="UP000269883">
    <property type="component" value="Chromosome"/>
</dbReference>
<name>A0A2Z6B0K6_9BACT</name>